<evidence type="ECO:0000256" key="1">
    <source>
        <dbReference type="SAM" id="MobiDB-lite"/>
    </source>
</evidence>
<dbReference type="CDD" id="cd06257">
    <property type="entry name" value="DnaJ"/>
    <property type="match status" value="1"/>
</dbReference>
<evidence type="ECO:0000259" key="2">
    <source>
        <dbReference type="PROSITE" id="PS50076"/>
    </source>
</evidence>
<dbReference type="AlphaFoldDB" id="A0A1Y5THZ7"/>
<dbReference type="InterPro" id="IPR018253">
    <property type="entry name" value="DnaJ_domain_CS"/>
</dbReference>
<dbReference type="GO" id="GO:0005737">
    <property type="term" value="C:cytoplasm"/>
    <property type="evidence" value="ECO:0007669"/>
    <property type="project" value="TreeGrafter"/>
</dbReference>
<proteinExistence type="predicted"/>
<dbReference type="GO" id="GO:0042026">
    <property type="term" value="P:protein refolding"/>
    <property type="evidence" value="ECO:0007669"/>
    <property type="project" value="TreeGrafter"/>
</dbReference>
<feature type="domain" description="J" evidence="2">
    <location>
        <begin position="3"/>
        <end position="68"/>
    </location>
</feature>
<dbReference type="Gene3D" id="2.60.260.20">
    <property type="entry name" value="Urease metallochaperone UreE, N-terminal domain"/>
    <property type="match status" value="2"/>
</dbReference>
<dbReference type="PANTHER" id="PTHR43096:SF10">
    <property type="entry name" value="CHAPERONE PROTEIN DNAJ A6, CHLOROPLASTIC"/>
    <property type="match status" value="1"/>
</dbReference>
<dbReference type="RefSeq" id="WP_085884214.1">
    <property type="nucleotide sequence ID" value="NZ_FWFR01000002.1"/>
</dbReference>
<name>A0A1Y5THZ7_9PROT</name>
<reference evidence="3 4" key="1">
    <citation type="submission" date="2017-03" db="EMBL/GenBank/DDBJ databases">
        <authorList>
            <person name="Afonso C.L."/>
            <person name="Miller P.J."/>
            <person name="Scott M.A."/>
            <person name="Spackman E."/>
            <person name="Goraichik I."/>
            <person name="Dimitrov K.M."/>
            <person name="Suarez D.L."/>
            <person name="Swayne D.E."/>
        </authorList>
    </citation>
    <scope>NUCLEOTIDE SEQUENCE [LARGE SCALE GENOMIC DNA]</scope>
    <source>
        <strain evidence="3 4">CECT 7691</strain>
    </source>
</reference>
<feature type="region of interest" description="Disordered" evidence="1">
    <location>
        <begin position="278"/>
        <end position="303"/>
    </location>
</feature>
<dbReference type="InterPro" id="IPR008971">
    <property type="entry name" value="HSP40/DnaJ_pept-bd"/>
</dbReference>
<dbReference type="InterPro" id="IPR001623">
    <property type="entry name" value="DnaJ_domain"/>
</dbReference>
<dbReference type="PRINTS" id="PR00625">
    <property type="entry name" value="JDOMAIN"/>
</dbReference>
<dbReference type="CDD" id="cd10747">
    <property type="entry name" value="DnaJ_C"/>
    <property type="match status" value="1"/>
</dbReference>
<dbReference type="Pfam" id="PF00226">
    <property type="entry name" value="DnaJ"/>
    <property type="match status" value="1"/>
</dbReference>
<dbReference type="GO" id="GO:0051082">
    <property type="term" value="F:unfolded protein binding"/>
    <property type="evidence" value="ECO:0007669"/>
    <property type="project" value="InterPro"/>
</dbReference>
<accession>A0A1Y5THZ7</accession>
<protein>
    <submittedName>
        <fullName evidence="3">Curved DNA-binding protein</fullName>
    </submittedName>
</protein>
<dbReference type="PANTHER" id="PTHR43096">
    <property type="entry name" value="DNAJ HOMOLOG 1, MITOCHONDRIAL-RELATED"/>
    <property type="match status" value="1"/>
</dbReference>
<dbReference type="PROSITE" id="PS50076">
    <property type="entry name" value="DNAJ_2"/>
    <property type="match status" value="1"/>
</dbReference>
<gene>
    <name evidence="3" type="primary">cbpA_2</name>
    <name evidence="3" type="ORF">OCH7691_02894</name>
</gene>
<keyword evidence="4" id="KW-1185">Reference proteome</keyword>
<keyword evidence="3" id="KW-0238">DNA-binding</keyword>
<dbReference type="SMART" id="SM00271">
    <property type="entry name" value="DnaJ"/>
    <property type="match status" value="1"/>
</dbReference>
<organism evidence="3 4">
    <name type="scientific">Oceanibacterium hippocampi</name>
    <dbReference type="NCBI Taxonomy" id="745714"/>
    <lineage>
        <taxon>Bacteria</taxon>
        <taxon>Pseudomonadati</taxon>
        <taxon>Pseudomonadota</taxon>
        <taxon>Alphaproteobacteria</taxon>
        <taxon>Sneathiellales</taxon>
        <taxon>Sneathiellaceae</taxon>
        <taxon>Oceanibacterium</taxon>
    </lineage>
</organism>
<sequence length="303" mass="33125">MADPYETLGVERTASQEEIRKAYRRLAKKLHPDLNPGNAAAEARFKEASSAYSLLSDAEKRRRFDAGEIDESGAEQQRQRYYRDYAGAGAGADDAYANPSGFADFAETDDILAELFRRQAEQARRAPGADLYFRLAIDFLDAVNGATRRLTLPQGGSIDVTIPPGVQDGQILRLRGKGAPSRGEGKPGDALVEISIRPHRHFTRDGDDIHLELPISLKEAVLGARVRVPTPSGSVVLTIPKGSNNGSVLRLKGKGARRRAGGQGDEFIRLKVVLPSGPEPELESFLAGWTPQRDDDPRRDMQP</sequence>
<dbReference type="FunCoup" id="A0A1Y5THZ7">
    <property type="interactions" value="136"/>
</dbReference>
<dbReference type="EMBL" id="FWFR01000002">
    <property type="protein sequence ID" value="SLN64098.1"/>
    <property type="molecule type" value="Genomic_DNA"/>
</dbReference>
<dbReference type="GO" id="GO:0003677">
    <property type="term" value="F:DNA binding"/>
    <property type="evidence" value="ECO:0007669"/>
    <property type="project" value="UniProtKB-KW"/>
</dbReference>
<dbReference type="SUPFAM" id="SSF49493">
    <property type="entry name" value="HSP40/DnaJ peptide-binding domain"/>
    <property type="match status" value="2"/>
</dbReference>
<dbReference type="InterPro" id="IPR002939">
    <property type="entry name" value="DnaJ_C"/>
</dbReference>
<dbReference type="SUPFAM" id="SSF46565">
    <property type="entry name" value="Chaperone J-domain"/>
    <property type="match status" value="1"/>
</dbReference>
<evidence type="ECO:0000313" key="3">
    <source>
        <dbReference type="EMBL" id="SLN64098.1"/>
    </source>
</evidence>
<dbReference type="PROSITE" id="PS00636">
    <property type="entry name" value="DNAJ_1"/>
    <property type="match status" value="1"/>
</dbReference>
<evidence type="ECO:0000313" key="4">
    <source>
        <dbReference type="Proteomes" id="UP000193200"/>
    </source>
</evidence>
<dbReference type="InterPro" id="IPR036869">
    <property type="entry name" value="J_dom_sf"/>
</dbReference>
<dbReference type="InParanoid" id="A0A1Y5THZ7"/>
<dbReference type="OrthoDB" id="9779889at2"/>
<dbReference type="FunFam" id="2.60.260.20:FF:000013">
    <property type="entry name" value="DnaJ subfamily B member 11"/>
    <property type="match status" value="1"/>
</dbReference>
<dbReference type="Proteomes" id="UP000193200">
    <property type="component" value="Unassembled WGS sequence"/>
</dbReference>
<dbReference type="Gene3D" id="1.10.287.110">
    <property type="entry name" value="DnaJ domain"/>
    <property type="match status" value="1"/>
</dbReference>
<feature type="compositionally biased region" description="Basic and acidic residues" evidence="1">
    <location>
        <begin position="292"/>
        <end position="303"/>
    </location>
</feature>
<dbReference type="Pfam" id="PF01556">
    <property type="entry name" value="DnaJ_C"/>
    <property type="match status" value="1"/>
</dbReference>